<dbReference type="EMBL" id="LT598653">
    <property type="protein sequence ID" value="SBV32041.1"/>
    <property type="molecule type" value="Genomic_DNA"/>
</dbReference>
<accession>A0A1Y5PPZ1</accession>
<name>A0A1Y5PPZ1_9SPHN</name>
<dbReference type="AlphaFoldDB" id="A0A1Y5PPZ1"/>
<sequence>MSPLRSSRWPGKRVRACISTKTTRSARSPIDSAGAQRQGSRRLSVLTRDSTGRAGERGGDPATEGATAPETLRSSGPRGLERTLWKAFRPFSPEPPKG</sequence>
<proteinExistence type="predicted"/>
<organism evidence="2">
    <name type="scientific">uncultured Sphingopyxis sp</name>
    <dbReference type="NCBI Taxonomy" id="310581"/>
    <lineage>
        <taxon>Bacteria</taxon>
        <taxon>Pseudomonadati</taxon>
        <taxon>Pseudomonadota</taxon>
        <taxon>Alphaproteobacteria</taxon>
        <taxon>Sphingomonadales</taxon>
        <taxon>Sphingomonadaceae</taxon>
        <taxon>Sphingopyxis</taxon>
        <taxon>environmental samples</taxon>
    </lineage>
</organism>
<gene>
    <name evidence="2" type="ORF">SPPYR_0921</name>
</gene>
<reference evidence="2" key="1">
    <citation type="submission" date="2016-03" db="EMBL/GenBank/DDBJ databases">
        <authorList>
            <person name="Ploux O."/>
        </authorList>
    </citation>
    <scope>NUCLEOTIDE SEQUENCE</scope>
    <source>
        <strain evidence="2">UC10</strain>
    </source>
</reference>
<dbReference type="KEGG" id="sphu:SPPYR_0921"/>
<feature type="region of interest" description="Disordered" evidence="1">
    <location>
        <begin position="1"/>
        <end position="98"/>
    </location>
</feature>
<protein>
    <submittedName>
        <fullName evidence="2">Uncharacterized protein</fullName>
    </submittedName>
</protein>
<evidence type="ECO:0000313" key="2">
    <source>
        <dbReference type="EMBL" id="SBV32041.1"/>
    </source>
</evidence>
<feature type="compositionally biased region" description="Basic and acidic residues" evidence="1">
    <location>
        <begin position="50"/>
        <end position="59"/>
    </location>
</feature>
<evidence type="ECO:0000256" key="1">
    <source>
        <dbReference type="SAM" id="MobiDB-lite"/>
    </source>
</evidence>